<gene>
    <name evidence="3" type="ORF">AOT14_05460</name>
</gene>
<evidence type="ECO:0000259" key="1">
    <source>
        <dbReference type="Pfam" id="PF07179"/>
    </source>
</evidence>
<dbReference type="Pfam" id="PF07179">
    <property type="entry name" value="SseB"/>
    <property type="match status" value="1"/>
</dbReference>
<feature type="domain" description="SseB protein C-terminal" evidence="2">
    <location>
        <begin position="133"/>
        <end position="240"/>
    </location>
</feature>
<evidence type="ECO:0000313" key="4">
    <source>
        <dbReference type="Proteomes" id="UP000061010"/>
    </source>
</evidence>
<evidence type="ECO:0000313" key="3">
    <source>
        <dbReference type="EMBL" id="ALJ26991.1"/>
    </source>
</evidence>
<sequence>MRTPSSQLNRLLEASIADKRLEPEFFRALLDARVFAHAPLADTTGRLRLIQFNAPDGELLLPFFSDMGKAKAAGRGRVRIVELSGRQLFELSLGATLILNPNNHWCKLYPEEVRVLLANGTMAVVETDDYAGGPKIAVDHPVDVPDALLATFRQILAKLHYVEEAYLVDMRLEPHLDHPNWVVAVTTPKAQADRACRAILAELQSQPELTTVPLSLMALLPEDPVPDWKLALNPAPFYRRTPSES</sequence>
<dbReference type="PATRIC" id="fig|128780.6.peg.555"/>
<keyword evidence="4" id="KW-1185">Reference proteome</keyword>
<organism evidence="3 4">
    <name type="scientific">Stenotrophomonas acidaminiphila</name>
    <dbReference type="NCBI Taxonomy" id="128780"/>
    <lineage>
        <taxon>Bacteria</taxon>
        <taxon>Pseudomonadati</taxon>
        <taxon>Pseudomonadota</taxon>
        <taxon>Gammaproteobacteria</taxon>
        <taxon>Lysobacterales</taxon>
        <taxon>Lysobacteraceae</taxon>
        <taxon>Stenotrophomonas</taxon>
    </lineage>
</organism>
<dbReference type="InterPro" id="IPR027945">
    <property type="entry name" value="SseB_C"/>
</dbReference>
<evidence type="ECO:0000259" key="2">
    <source>
        <dbReference type="Pfam" id="PF14581"/>
    </source>
</evidence>
<proteinExistence type="predicted"/>
<dbReference type="AlphaFoldDB" id="A0A0S1AW11"/>
<protein>
    <submittedName>
        <fullName evidence="3">SseB protein</fullName>
    </submittedName>
</protein>
<accession>A0A0S1AW11</accession>
<reference evidence="3 4" key="1">
    <citation type="journal article" date="2015" name="Genome Announc.">
        <title>Complete Genome Sequencing of Stenotrophomonas acidaminiphila ZAC14D2_NAIMI4_2, a Multidrug-Resistant Strain Isolated from Sediments of a Polluted River in Mexico, Uncovers New Antibiotic Resistance Genes and a Novel Class-II Lasso Peptide Biosynthesis Gene Cluster.</title>
        <authorList>
            <person name="Vinuesa P."/>
            <person name="Ochoa-Sanchez L.E."/>
        </authorList>
    </citation>
    <scope>NUCLEOTIDE SEQUENCE [LARGE SCALE GENOMIC DNA]</scope>
    <source>
        <strain evidence="3 4">ZAC14D2_NAIMI4_2</strain>
    </source>
</reference>
<feature type="domain" description="SseB protein N-terminal" evidence="1">
    <location>
        <begin position="9"/>
        <end position="114"/>
    </location>
</feature>
<name>A0A0S1AW11_9GAMM</name>
<dbReference type="OrthoDB" id="5622177at2"/>
<dbReference type="Proteomes" id="UP000061010">
    <property type="component" value="Chromosome"/>
</dbReference>
<dbReference type="Pfam" id="PF14581">
    <property type="entry name" value="SseB_C"/>
    <property type="match status" value="1"/>
</dbReference>
<dbReference type="InterPro" id="IPR009839">
    <property type="entry name" value="SseB_N"/>
</dbReference>
<dbReference type="EMBL" id="CP012900">
    <property type="protein sequence ID" value="ALJ26991.1"/>
    <property type="molecule type" value="Genomic_DNA"/>
</dbReference>
<dbReference type="KEGG" id="sacz:AOT14_05460"/>